<dbReference type="OrthoDB" id="311344at2"/>
<comment type="subcellular location">
    <subcellularLocation>
        <location evidence="1">Cell membrane</location>
        <topology evidence="1">Multi-pass membrane protein</topology>
    </subcellularLocation>
</comment>
<evidence type="ECO:0000256" key="3">
    <source>
        <dbReference type="ARBA" id="ARBA00022475"/>
    </source>
</evidence>
<gene>
    <name evidence="12" type="ORF">TH53_23660</name>
</gene>
<dbReference type="Gene3D" id="1.20.1560.10">
    <property type="entry name" value="ABC transporter type 1, transmembrane domain"/>
    <property type="match status" value="1"/>
</dbReference>
<dbReference type="InterPro" id="IPR003593">
    <property type="entry name" value="AAA+_ATPase"/>
</dbReference>
<organism evidence="12 13">
    <name type="scientific">Pedobacter lusitanus</name>
    <dbReference type="NCBI Taxonomy" id="1503925"/>
    <lineage>
        <taxon>Bacteria</taxon>
        <taxon>Pseudomonadati</taxon>
        <taxon>Bacteroidota</taxon>
        <taxon>Sphingobacteriia</taxon>
        <taxon>Sphingobacteriales</taxon>
        <taxon>Sphingobacteriaceae</taxon>
        <taxon>Pedobacter</taxon>
    </lineage>
</organism>
<keyword evidence="13" id="KW-1185">Reference proteome</keyword>
<dbReference type="EMBL" id="JXRA01000127">
    <property type="protein sequence ID" value="KIO74886.1"/>
    <property type="molecule type" value="Genomic_DNA"/>
</dbReference>
<evidence type="ECO:0000259" key="11">
    <source>
        <dbReference type="PROSITE" id="PS50929"/>
    </source>
</evidence>
<dbReference type="InterPro" id="IPR011527">
    <property type="entry name" value="ABC1_TM_dom"/>
</dbReference>
<keyword evidence="6" id="KW-0067">ATP-binding</keyword>
<evidence type="ECO:0000256" key="7">
    <source>
        <dbReference type="ARBA" id="ARBA00022989"/>
    </source>
</evidence>
<dbReference type="GO" id="GO:0005886">
    <property type="term" value="C:plasma membrane"/>
    <property type="evidence" value="ECO:0007669"/>
    <property type="project" value="UniProtKB-SubCell"/>
</dbReference>
<dbReference type="InterPro" id="IPR027417">
    <property type="entry name" value="P-loop_NTPase"/>
</dbReference>
<reference evidence="12 13" key="1">
    <citation type="submission" date="2015-01" db="EMBL/GenBank/DDBJ databases">
        <title>Draft genome sequence of Pedobacter sp. NL19 isolated from sludge of an effluent treatment pond in an abandoned uranium mine.</title>
        <authorList>
            <person name="Santos T."/>
            <person name="Caetano T."/>
            <person name="Covas C."/>
            <person name="Cruz A."/>
            <person name="Mendo S."/>
        </authorList>
    </citation>
    <scope>NUCLEOTIDE SEQUENCE [LARGE SCALE GENOMIC DNA]</scope>
    <source>
        <strain evidence="12 13">NL19</strain>
    </source>
</reference>
<feature type="transmembrane region" description="Helical" evidence="9">
    <location>
        <begin position="242"/>
        <end position="260"/>
    </location>
</feature>
<evidence type="ECO:0000256" key="1">
    <source>
        <dbReference type="ARBA" id="ARBA00004651"/>
    </source>
</evidence>
<feature type="transmembrane region" description="Helical" evidence="9">
    <location>
        <begin position="21"/>
        <end position="39"/>
    </location>
</feature>
<evidence type="ECO:0000313" key="13">
    <source>
        <dbReference type="Proteomes" id="UP000032049"/>
    </source>
</evidence>
<feature type="domain" description="ABC transporter" evidence="10">
    <location>
        <begin position="335"/>
        <end position="571"/>
    </location>
</feature>
<evidence type="ECO:0000256" key="6">
    <source>
        <dbReference type="ARBA" id="ARBA00022840"/>
    </source>
</evidence>
<dbReference type="SUPFAM" id="SSF90123">
    <property type="entry name" value="ABC transporter transmembrane region"/>
    <property type="match status" value="1"/>
</dbReference>
<dbReference type="GO" id="GO:0005524">
    <property type="term" value="F:ATP binding"/>
    <property type="evidence" value="ECO:0007669"/>
    <property type="project" value="UniProtKB-KW"/>
</dbReference>
<dbReference type="CDD" id="cd07346">
    <property type="entry name" value="ABC_6TM_exporters"/>
    <property type="match status" value="1"/>
</dbReference>
<keyword evidence="2" id="KW-0813">Transport</keyword>
<dbReference type="InterPro" id="IPR039421">
    <property type="entry name" value="Type_1_exporter"/>
</dbReference>
<keyword evidence="5" id="KW-0547">Nucleotide-binding</keyword>
<dbReference type="Proteomes" id="UP000032049">
    <property type="component" value="Unassembled WGS sequence"/>
</dbReference>
<dbReference type="GO" id="GO:0016887">
    <property type="term" value="F:ATP hydrolysis activity"/>
    <property type="evidence" value="ECO:0007669"/>
    <property type="project" value="InterPro"/>
</dbReference>
<evidence type="ECO:0000256" key="8">
    <source>
        <dbReference type="ARBA" id="ARBA00023136"/>
    </source>
</evidence>
<dbReference type="STRING" id="1503925.TH53_23660"/>
<dbReference type="Pfam" id="PF00664">
    <property type="entry name" value="ABC_membrane"/>
    <property type="match status" value="1"/>
</dbReference>
<evidence type="ECO:0008006" key="14">
    <source>
        <dbReference type="Google" id="ProtNLM"/>
    </source>
</evidence>
<dbReference type="InterPro" id="IPR036640">
    <property type="entry name" value="ABC1_TM_sf"/>
</dbReference>
<keyword evidence="4 9" id="KW-0812">Transmembrane</keyword>
<evidence type="ECO:0000256" key="9">
    <source>
        <dbReference type="SAM" id="Phobius"/>
    </source>
</evidence>
<dbReference type="InterPro" id="IPR017871">
    <property type="entry name" value="ABC_transporter-like_CS"/>
</dbReference>
<evidence type="ECO:0000256" key="5">
    <source>
        <dbReference type="ARBA" id="ARBA00022741"/>
    </source>
</evidence>
<protein>
    <recommendedName>
        <fullName evidence="14">ABC transporter ATP-binding protein</fullName>
    </recommendedName>
</protein>
<dbReference type="PANTHER" id="PTHR43394:SF1">
    <property type="entry name" value="ATP-BINDING CASSETTE SUB-FAMILY B MEMBER 10, MITOCHONDRIAL"/>
    <property type="match status" value="1"/>
</dbReference>
<feature type="domain" description="ABC transmembrane type-1" evidence="11">
    <location>
        <begin position="22"/>
        <end position="302"/>
    </location>
</feature>
<dbReference type="Gene3D" id="3.40.50.300">
    <property type="entry name" value="P-loop containing nucleotide triphosphate hydrolases"/>
    <property type="match status" value="1"/>
</dbReference>
<feature type="transmembrane region" description="Helical" evidence="9">
    <location>
        <begin position="159"/>
        <end position="177"/>
    </location>
</feature>
<evidence type="ECO:0000256" key="4">
    <source>
        <dbReference type="ARBA" id="ARBA00022692"/>
    </source>
</evidence>
<proteinExistence type="predicted"/>
<dbReference type="RefSeq" id="WP_041886386.1">
    <property type="nucleotide sequence ID" value="NZ_CP157278.1"/>
</dbReference>
<dbReference type="InterPro" id="IPR003439">
    <property type="entry name" value="ABC_transporter-like_ATP-bd"/>
</dbReference>
<evidence type="ECO:0000313" key="12">
    <source>
        <dbReference type="EMBL" id="KIO74886.1"/>
    </source>
</evidence>
<dbReference type="SMART" id="SM00382">
    <property type="entry name" value="AAA"/>
    <property type="match status" value="1"/>
</dbReference>
<sequence length="575" mass="65393">MEKTYHIIFELIKSQWKKQTTLFLLVLLNSSISLLSPYITKIIIDKVFPFKDYNLLLELLVILTICYIIRVVANYFADITQTRVGIHITSQLRSRLFDHIIRQPLLFFHDNSNGKLVYKLNTQIEYIESFITNNLIKSLNNLLTVIGITIMLTTLNAKLFFVSIILVPLLLIVNYKLKAKVKNLFKAANEQNEALNDFFYERLKNIRLIKLFNTFSEEGKQLSTELVSLSRSWFSADKLSSIRRNSATFIIALSPLLVFGIGGKDIIAGTMSIGSLVAFLQYLNRLFSPISELTELNTELVKFKVAIESVYGVFDQAIETEFIAHEHKIEQIDHLIFENVSFFYQKRTEPIIDELNIELKKGASYALVGKSGCGKSTFINLLCKLYPTNSGTVKINGISLNDLSRHFISKKVSLVTQDSLIFNATILENLKYGARDSTFEEICEVCDIVGLTVIINGLKSKFDTMIGHNGDNLSGGQKQRLSIARALLRNSDILILDEATSALDSHSENLIIQNIQKRRSKDCILLIISHRFSCIKDLDHVLLMKDGQVTELRSMVGFAENLEIRELFKNQIVHE</sequence>
<accession>A0A0D0GKI0</accession>
<dbReference type="Pfam" id="PF00005">
    <property type="entry name" value="ABC_tran"/>
    <property type="match status" value="1"/>
</dbReference>
<comment type="caution">
    <text evidence="12">The sequence shown here is derived from an EMBL/GenBank/DDBJ whole genome shotgun (WGS) entry which is preliminary data.</text>
</comment>
<dbReference type="PANTHER" id="PTHR43394">
    <property type="entry name" value="ATP-DEPENDENT PERMEASE MDL1, MITOCHONDRIAL"/>
    <property type="match status" value="1"/>
</dbReference>
<evidence type="ECO:0000256" key="2">
    <source>
        <dbReference type="ARBA" id="ARBA00022448"/>
    </source>
</evidence>
<dbReference type="PROSITE" id="PS50893">
    <property type="entry name" value="ABC_TRANSPORTER_2"/>
    <property type="match status" value="1"/>
</dbReference>
<keyword evidence="7 9" id="KW-1133">Transmembrane helix</keyword>
<name>A0A0D0GKI0_9SPHI</name>
<feature type="transmembrane region" description="Helical" evidence="9">
    <location>
        <begin position="59"/>
        <end position="77"/>
    </location>
</feature>
<dbReference type="PROSITE" id="PS50929">
    <property type="entry name" value="ABC_TM1F"/>
    <property type="match status" value="1"/>
</dbReference>
<dbReference type="GO" id="GO:0015421">
    <property type="term" value="F:ABC-type oligopeptide transporter activity"/>
    <property type="evidence" value="ECO:0007669"/>
    <property type="project" value="TreeGrafter"/>
</dbReference>
<keyword evidence="8 9" id="KW-0472">Membrane</keyword>
<dbReference type="SUPFAM" id="SSF52540">
    <property type="entry name" value="P-loop containing nucleoside triphosphate hydrolases"/>
    <property type="match status" value="1"/>
</dbReference>
<dbReference type="PROSITE" id="PS00211">
    <property type="entry name" value="ABC_TRANSPORTER_1"/>
    <property type="match status" value="1"/>
</dbReference>
<evidence type="ECO:0000259" key="10">
    <source>
        <dbReference type="PROSITE" id="PS50893"/>
    </source>
</evidence>
<feature type="transmembrane region" description="Helical" evidence="9">
    <location>
        <begin position="135"/>
        <end position="153"/>
    </location>
</feature>
<dbReference type="AlphaFoldDB" id="A0A0D0GKI0"/>
<keyword evidence="3" id="KW-1003">Cell membrane</keyword>
<dbReference type="FunFam" id="3.40.50.300:FF:000854">
    <property type="entry name" value="Multidrug ABC transporter ATP-binding protein"/>
    <property type="match status" value="1"/>
</dbReference>